<dbReference type="InterPro" id="IPR027372">
    <property type="entry name" value="Phytase-like_dom"/>
</dbReference>
<accession>A0A0M2R5L8</accession>
<feature type="domain" description="Phytase-like" evidence="1">
    <location>
        <begin position="60"/>
        <end position="316"/>
    </location>
</feature>
<proteinExistence type="predicted"/>
<dbReference type="EMBL" id="LANI01000027">
    <property type="protein sequence ID" value="KKJ75729.1"/>
    <property type="molecule type" value="Genomic_DNA"/>
</dbReference>
<organism evidence="2 3">
    <name type="scientific">Kiloniella litopenaei</name>
    <dbReference type="NCBI Taxonomy" id="1549748"/>
    <lineage>
        <taxon>Bacteria</taxon>
        <taxon>Pseudomonadati</taxon>
        <taxon>Pseudomonadota</taxon>
        <taxon>Alphaproteobacteria</taxon>
        <taxon>Rhodospirillales</taxon>
        <taxon>Kiloniellaceae</taxon>
        <taxon>Kiloniella</taxon>
    </lineage>
</organism>
<comment type="caution">
    <text evidence="2">The sequence shown here is derived from an EMBL/GenBank/DDBJ whole genome shotgun (WGS) entry which is preliminary data.</text>
</comment>
<dbReference type="SUPFAM" id="SSF50956">
    <property type="entry name" value="Thermostable phytase (3-phytase)"/>
    <property type="match status" value="1"/>
</dbReference>
<gene>
    <name evidence="2" type="ORF">WH95_16770</name>
</gene>
<name>A0A0M2R5L8_9PROT</name>
<evidence type="ECO:0000259" key="1">
    <source>
        <dbReference type="Pfam" id="PF13449"/>
    </source>
</evidence>
<dbReference type="InterPro" id="IPR014567">
    <property type="entry name" value="UCP031900"/>
</dbReference>
<evidence type="ECO:0000313" key="2">
    <source>
        <dbReference type="EMBL" id="KKJ75729.1"/>
    </source>
</evidence>
<dbReference type="Proteomes" id="UP000034491">
    <property type="component" value="Unassembled WGS sequence"/>
</dbReference>
<keyword evidence="3" id="KW-1185">Reference proteome</keyword>
<dbReference type="AlphaFoldDB" id="A0A0M2R5L8"/>
<dbReference type="Pfam" id="PF13449">
    <property type="entry name" value="Phytase-like"/>
    <property type="match status" value="1"/>
</dbReference>
<evidence type="ECO:0000313" key="3">
    <source>
        <dbReference type="Proteomes" id="UP000034491"/>
    </source>
</evidence>
<reference evidence="2 3" key="1">
    <citation type="submission" date="2015-03" db="EMBL/GenBank/DDBJ databases">
        <title>Genome sequence of Kiloniella sp. P1-1, isolated from the gut microflora of Pacific white shrimp, Penaeus vannamei.</title>
        <authorList>
            <person name="Shao Z."/>
            <person name="Wang L."/>
            <person name="Li X."/>
        </authorList>
    </citation>
    <scope>NUCLEOTIDE SEQUENCE [LARGE SCALE GENOMIC DNA]</scope>
    <source>
        <strain evidence="2 3">P1-1</strain>
    </source>
</reference>
<dbReference type="PIRSF" id="PIRSF031900">
    <property type="entry name" value="UCP031900"/>
    <property type="match status" value="1"/>
</dbReference>
<sequence>MGYTAYLDRNLEVIEAAKIPLTIKAVPAPSQEFVNKTTELNQAPTLLWRGGIKITSPHKRFGGLSGLEVSSDGRSLLAIGDKGLWLTGRLNYGLNGNLLSLTNGLLSTMQGSKGQNLVRKKDRDSESIALADNGAVYVSFERDHRILEYAAPLTMTTGAIALPQDFTDIASNNRGIEALTWLSGNCLLAIPERTTVSAKTSKQESVIEAYLWHQQNWDKLYLESHKNYLPTGLSSTPQGDLLLLEREFSFLEGFKTSLRFFPASEIQTALSLQGYVMRGDVLATFEGAESIDNMEGISSRIGENGETLIYLLSDDNLSFAQDTLLLMFELQKQRKPAGQSTAGCSKNKTAYSAALETKAF</sequence>
<protein>
    <recommendedName>
        <fullName evidence="1">Phytase-like domain-containing protein</fullName>
    </recommendedName>
</protein>
<dbReference type="STRING" id="1549748.WH95_16770"/>